<evidence type="ECO:0000313" key="2">
    <source>
        <dbReference type="EMBL" id="SDX77394.1"/>
    </source>
</evidence>
<feature type="chain" id="PRO_5011564179" evidence="1">
    <location>
        <begin position="30"/>
        <end position="199"/>
    </location>
</feature>
<keyword evidence="3" id="KW-1185">Reference proteome</keyword>
<protein>
    <submittedName>
        <fullName evidence="2">Uncharacterized protein</fullName>
    </submittedName>
</protein>
<evidence type="ECO:0000313" key="3">
    <source>
        <dbReference type="Proteomes" id="UP000198828"/>
    </source>
</evidence>
<dbReference type="Proteomes" id="UP000198828">
    <property type="component" value="Unassembled WGS sequence"/>
</dbReference>
<reference evidence="2 3" key="1">
    <citation type="submission" date="2016-10" db="EMBL/GenBank/DDBJ databases">
        <authorList>
            <person name="de Groot N.N."/>
        </authorList>
    </citation>
    <scope>NUCLEOTIDE SEQUENCE [LARGE SCALE GENOMIC DNA]</scope>
    <source>
        <strain evidence="2 3">DSM 23310</strain>
    </source>
</reference>
<dbReference type="AlphaFoldDB" id="A0A1H3EHI5"/>
<dbReference type="OrthoDB" id="9863436at2"/>
<name>A0A1H3EHI5_9FIRM</name>
<accession>A0A1H3EHI5</accession>
<gene>
    <name evidence="2" type="ORF">SAMN05660923_02913</name>
</gene>
<proteinExistence type="predicted"/>
<evidence type="ECO:0000256" key="1">
    <source>
        <dbReference type="SAM" id="SignalP"/>
    </source>
</evidence>
<feature type="signal peptide" evidence="1">
    <location>
        <begin position="1"/>
        <end position="29"/>
    </location>
</feature>
<keyword evidence="1" id="KW-0732">Signal</keyword>
<dbReference type="RefSeq" id="WP_093754916.1">
    <property type="nucleotide sequence ID" value="NZ_FNNG01000019.1"/>
</dbReference>
<dbReference type="EMBL" id="FNNG01000019">
    <property type="protein sequence ID" value="SDX77394.1"/>
    <property type="molecule type" value="Genomic_DNA"/>
</dbReference>
<organism evidence="2 3">
    <name type="scientific">Tepidimicrobium xylanilyticum</name>
    <dbReference type="NCBI Taxonomy" id="1123352"/>
    <lineage>
        <taxon>Bacteria</taxon>
        <taxon>Bacillati</taxon>
        <taxon>Bacillota</taxon>
        <taxon>Tissierellia</taxon>
        <taxon>Tissierellales</taxon>
        <taxon>Tepidimicrobiaceae</taxon>
        <taxon>Tepidimicrobium</taxon>
    </lineage>
</organism>
<sequence length="199" mass="22190">MSNRYNGMKSVCIFAICMIMLFSTSTSVASSYFSSSLIEPFKGQIFMEIDGRDLVYKYTYSAAKTIVEFNSQGNEYIIIYNRNENKMYLNGKELAFEEELDTIAPNDAVEIGRSYGSLGTDVRDVSVIAGAIIALVGGPATWAAATAIAGVIVARGLDRVYYIKITYYDDDTLHLPRPKMWSEYYFYSDPGRTDLIGAI</sequence>